<dbReference type="GeneID" id="64979880"/>
<proteinExistence type="predicted"/>
<dbReference type="KEGG" id="apuu:APUU_80186A"/>
<dbReference type="EMBL" id="AP024450">
    <property type="protein sequence ID" value="BCS29883.1"/>
    <property type="molecule type" value="Genomic_DNA"/>
</dbReference>
<sequence length="255" mass="27612">MTASTQSQSQSQSPSQIELTAASTLHLLEARLHRLTYLLTGDTAWTGTPMPPAKPASHNETVSRKLQHLEGELENLSGRSAAVRDVLGLYDRFPDLFSPSSSTQPPSDPFDTSSLQDPESTSTTSPAAPESQNQSQNQLPDLPLSTLQSIILSYASTIPETASRLTSLNDTPVPDPTLSAGLVELMPRMEKLSGVQDGQAREIAELRVRTAKVLQRVYEVALLGGGEVWGEWEGRIENVERGVRRGEVAIGREGI</sequence>
<evidence type="ECO:0008006" key="4">
    <source>
        <dbReference type="Google" id="ProtNLM"/>
    </source>
</evidence>
<gene>
    <name evidence="2" type="ORF">APUU_80186A</name>
</gene>
<organism evidence="2 3">
    <name type="scientific">Aspergillus puulaauensis</name>
    <dbReference type="NCBI Taxonomy" id="1220207"/>
    <lineage>
        <taxon>Eukaryota</taxon>
        <taxon>Fungi</taxon>
        <taxon>Dikarya</taxon>
        <taxon>Ascomycota</taxon>
        <taxon>Pezizomycotina</taxon>
        <taxon>Eurotiomycetes</taxon>
        <taxon>Eurotiomycetidae</taxon>
        <taxon>Eurotiales</taxon>
        <taxon>Aspergillaceae</taxon>
        <taxon>Aspergillus</taxon>
    </lineage>
</organism>
<protein>
    <recommendedName>
        <fullName evidence="4">Nuclear distribution protein RO10</fullName>
    </recommendedName>
</protein>
<dbReference type="Proteomes" id="UP000654913">
    <property type="component" value="Chromosome 8"/>
</dbReference>
<feature type="compositionally biased region" description="Low complexity" evidence="1">
    <location>
        <begin position="97"/>
        <end position="131"/>
    </location>
</feature>
<name>A0A7R7XZV6_9EURO</name>
<evidence type="ECO:0000256" key="1">
    <source>
        <dbReference type="SAM" id="MobiDB-lite"/>
    </source>
</evidence>
<reference evidence="2" key="1">
    <citation type="submission" date="2021-01" db="EMBL/GenBank/DDBJ databases">
        <authorList>
            <consortium name="Aspergillus puulaauensis MK2 genome sequencing consortium"/>
            <person name="Kazuki M."/>
            <person name="Futagami T."/>
        </authorList>
    </citation>
    <scope>NUCLEOTIDE SEQUENCE</scope>
    <source>
        <strain evidence="2">MK2</strain>
    </source>
</reference>
<reference evidence="2" key="2">
    <citation type="submission" date="2021-02" db="EMBL/GenBank/DDBJ databases">
        <title>Aspergillus puulaauensis MK2 genome sequence.</title>
        <authorList>
            <person name="Futagami T."/>
            <person name="Mori K."/>
            <person name="Kadooka C."/>
            <person name="Tanaka T."/>
        </authorList>
    </citation>
    <scope>NUCLEOTIDE SEQUENCE</scope>
    <source>
        <strain evidence="2">MK2</strain>
    </source>
</reference>
<evidence type="ECO:0000313" key="2">
    <source>
        <dbReference type="EMBL" id="BCS29883.1"/>
    </source>
</evidence>
<accession>A0A7R7XZV6</accession>
<feature type="region of interest" description="Disordered" evidence="1">
    <location>
        <begin position="97"/>
        <end position="140"/>
    </location>
</feature>
<dbReference type="RefSeq" id="XP_041562069.1">
    <property type="nucleotide sequence ID" value="XM_041696439.1"/>
</dbReference>
<keyword evidence="3" id="KW-1185">Reference proteome</keyword>
<evidence type="ECO:0000313" key="3">
    <source>
        <dbReference type="Proteomes" id="UP000654913"/>
    </source>
</evidence>
<dbReference type="AlphaFoldDB" id="A0A7R7XZV6"/>
<dbReference type="OrthoDB" id="5403729at2759"/>